<accession>A0A512AQ50</accession>
<dbReference type="RefSeq" id="WP_170233902.1">
    <property type="nucleotide sequence ID" value="NZ_BJYR01000027.1"/>
</dbReference>
<protein>
    <submittedName>
        <fullName evidence="1">ATPase AAA</fullName>
    </submittedName>
</protein>
<gene>
    <name evidence="1" type="ORF">NSE01_36440</name>
</gene>
<evidence type="ECO:0000313" key="1">
    <source>
        <dbReference type="EMBL" id="GEO01812.1"/>
    </source>
</evidence>
<organism evidence="1 2">
    <name type="scientific">Novosphingobium sediminis</name>
    <dbReference type="NCBI Taxonomy" id="707214"/>
    <lineage>
        <taxon>Bacteria</taxon>
        <taxon>Pseudomonadati</taxon>
        <taxon>Pseudomonadota</taxon>
        <taxon>Alphaproteobacteria</taxon>
        <taxon>Sphingomonadales</taxon>
        <taxon>Sphingomonadaceae</taxon>
        <taxon>Novosphingobium</taxon>
    </lineage>
</organism>
<dbReference type="EMBL" id="BJYR01000027">
    <property type="protein sequence ID" value="GEO01812.1"/>
    <property type="molecule type" value="Genomic_DNA"/>
</dbReference>
<dbReference type="InterPro" id="IPR048067">
    <property type="entry name" value="BREX_3_BrxF"/>
</dbReference>
<comment type="caution">
    <text evidence="1">The sequence shown here is derived from an EMBL/GenBank/DDBJ whole genome shotgun (WGS) entry which is preliminary data.</text>
</comment>
<dbReference type="NCBIfam" id="NF033453">
    <property type="entry name" value="BREX_3_BrxF"/>
    <property type="match status" value="1"/>
</dbReference>
<reference evidence="1 2" key="1">
    <citation type="submission" date="2019-07" db="EMBL/GenBank/DDBJ databases">
        <title>Whole genome shotgun sequence of Novosphingobium sediminis NBRC 106119.</title>
        <authorList>
            <person name="Hosoyama A."/>
            <person name="Uohara A."/>
            <person name="Ohji S."/>
            <person name="Ichikawa N."/>
        </authorList>
    </citation>
    <scope>NUCLEOTIDE SEQUENCE [LARGE SCALE GENOMIC DNA]</scope>
    <source>
        <strain evidence="1 2">NBRC 106119</strain>
    </source>
</reference>
<sequence length="152" mass="16859">MLERLQQLAEDAATLKSKLILVVANTAGGKTEILSRLAKSDGLPLINVGIQLSRKLLPIPSLQRSSEVMPLFRELIDETGSQKCVIFDNIEILFEEDLRVAPVDVLKKLAHARPVVAAWPGHFRDGRLTYARTGHREHCEVPIDGAVVFELN</sequence>
<name>A0A512AQ50_9SPHN</name>
<evidence type="ECO:0000313" key="2">
    <source>
        <dbReference type="Proteomes" id="UP000321464"/>
    </source>
</evidence>
<keyword evidence="2" id="KW-1185">Reference proteome</keyword>
<dbReference type="AlphaFoldDB" id="A0A512AQ50"/>
<proteinExistence type="predicted"/>
<dbReference type="Proteomes" id="UP000321464">
    <property type="component" value="Unassembled WGS sequence"/>
</dbReference>